<dbReference type="InterPro" id="IPR050490">
    <property type="entry name" value="Bact_solute-bd_prot1"/>
</dbReference>
<feature type="chain" id="PRO_5039274616" evidence="6">
    <location>
        <begin position="20"/>
        <end position="546"/>
    </location>
</feature>
<feature type="compositionally biased region" description="Acidic residues" evidence="5">
    <location>
        <begin position="54"/>
        <end position="70"/>
    </location>
</feature>
<evidence type="ECO:0000256" key="6">
    <source>
        <dbReference type="SAM" id="SignalP"/>
    </source>
</evidence>
<comment type="similarity">
    <text evidence="2">Belongs to the bacterial solute-binding protein 1 family.</text>
</comment>
<dbReference type="OrthoDB" id="2509690at2"/>
<evidence type="ECO:0000256" key="3">
    <source>
        <dbReference type="ARBA" id="ARBA00022448"/>
    </source>
</evidence>
<dbReference type="CDD" id="cd14748">
    <property type="entry name" value="PBP2_UgpB"/>
    <property type="match status" value="1"/>
</dbReference>
<dbReference type="GO" id="GO:0030313">
    <property type="term" value="C:cell envelope"/>
    <property type="evidence" value="ECO:0007669"/>
    <property type="project" value="UniProtKB-SubCell"/>
</dbReference>
<dbReference type="AlphaFoldDB" id="A0A4R7I2R1"/>
<comment type="caution">
    <text evidence="7">The sequence shown here is derived from an EMBL/GenBank/DDBJ whole genome shotgun (WGS) entry which is preliminary data.</text>
</comment>
<evidence type="ECO:0000256" key="2">
    <source>
        <dbReference type="ARBA" id="ARBA00008520"/>
    </source>
</evidence>
<feature type="compositionally biased region" description="Acidic residues" evidence="5">
    <location>
        <begin position="32"/>
        <end position="41"/>
    </location>
</feature>
<dbReference type="SUPFAM" id="SSF53850">
    <property type="entry name" value="Periplasmic binding protein-like II"/>
    <property type="match status" value="1"/>
</dbReference>
<evidence type="ECO:0000256" key="5">
    <source>
        <dbReference type="SAM" id="MobiDB-lite"/>
    </source>
</evidence>
<dbReference type="PROSITE" id="PS51257">
    <property type="entry name" value="PROKAR_LIPOPROTEIN"/>
    <property type="match status" value="1"/>
</dbReference>
<keyword evidence="8" id="KW-1185">Reference proteome</keyword>
<keyword evidence="4 6" id="KW-0732">Signal</keyword>
<dbReference type="PANTHER" id="PTHR43649">
    <property type="entry name" value="ARABINOSE-BINDING PROTEIN-RELATED"/>
    <property type="match status" value="1"/>
</dbReference>
<reference evidence="7 8" key="1">
    <citation type="submission" date="2019-03" db="EMBL/GenBank/DDBJ databases">
        <title>Sequencing the genomes of 1000 actinobacteria strains.</title>
        <authorList>
            <person name="Klenk H.-P."/>
        </authorList>
    </citation>
    <scope>NUCLEOTIDE SEQUENCE [LARGE SCALE GENOMIC DNA]</scope>
    <source>
        <strain evidence="7 8">DSM 18936</strain>
    </source>
</reference>
<organism evidence="7 8">
    <name type="scientific">Ilumatobacter fluminis</name>
    <dbReference type="NCBI Taxonomy" id="467091"/>
    <lineage>
        <taxon>Bacteria</taxon>
        <taxon>Bacillati</taxon>
        <taxon>Actinomycetota</taxon>
        <taxon>Acidimicrobiia</taxon>
        <taxon>Acidimicrobiales</taxon>
        <taxon>Ilumatobacteraceae</taxon>
        <taxon>Ilumatobacter</taxon>
    </lineage>
</organism>
<feature type="compositionally biased region" description="Low complexity" evidence="5">
    <location>
        <begin position="71"/>
        <end position="91"/>
    </location>
</feature>
<dbReference type="Pfam" id="PF13416">
    <property type="entry name" value="SBP_bac_8"/>
    <property type="match status" value="1"/>
</dbReference>
<protein>
    <submittedName>
        <fullName evidence="7">Carbohydrate ABC transporter substrate-binding protein (CUT1 family)</fullName>
    </submittedName>
</protein>
<comment type="subcellular location">
    <subcellularLocation>
        <location evidence="1">Cell envelope</location>
    </subcellularLocation>
</comment>
<evidence type="ECO:0000313" key="8">
    <source>
        <dbReference type="Proteomes" id="UP000294558"/>
    </source>
</evidence>
<sequence length="546" mass="56863">MRRITIPALVATASLLVAACGSGESAITAGQDDPDETETSETTEPADQIATDDGATDAETAETDTTDDGASDGTDQPATESTDSTASTDSAGGESAPATTAPTEVSLDGYPDCPTGALDGADGPVEITYWHGMTADNEEALQFVVDQYNASQDRVVVDLQNQGGYLEVIDKYYQSGDSGRPEIVMFPEYGFQQAIDSETVIPVEVCVRDAGFDTSVIQPSAVQAYSTAGVQWAMPFNVSNPILYYNQVMFEQAGLDPERPPTTFDELRAMSQQLVDSGAASYGIALDTSIDSGGGWFIEQWFANAGELFVDNGNGREALPGEVYLADATGVGIVTFLRDMVADGLAVNVGDNAGGSDNFLKMADTADPAAMTIGTSAGLGTVINVLGSGLVEGLTPDDVGVGGLPGLSAEQTAIVGGAANYVVAGNDPEVTAATWDFLTYLITPAVQSEWAVRTGYLPIVDEAIELEPLATTYADDPRFRVAYTQLANSPDDLAHAGPQIGPHRQVRDEMAAALASIYNGADVESTLAAAADTSNALLQQYIALNG</sequence>
<evidence type="ECO:0000256" key="1">
    <source>
        <dbReference type="ARBA" id="ARBA00004196"/>
    </source>
</evidence>
<dbReference type="Proteomes" id="UP000294558">
    <property type="component" value="Unassembled WGS sequence"/>
</dbReference>
<dbReference type="EMBL" id="SOAU01000001">
    <property type="protein sequence ID" value="TDT17897.1"/>
    <property type="molecule type" value="Genomic_DNA"/>
</dbReference>
<proteinExistence type="inferred from homology"/>
<feature type="signal peptide" evidence="6">
    <location>
        <begin position="1"/>
        <end position="19"/>
    </location>
</feature>
<accession>A0A4R7I2R1</accession>
<dbReference type="Gene3D" id="3.40.190.10">
    <property type="entry name" value="Periplasmic binding protein-like II"/>
    <property type="match status" value="2"/>
</dbReference>
<feature type="region of interest" description="Disordered" evidence="5">
    <location>
        <begin position="24"/>
        <end position="119"/>
    </location>
</feature>
<keyword evidence="3" id="KW-0813">Transport</keyword>
<gene>
    <name evidence="7" type="ORF">BDK89_3510</name>
</gene>
<evidence type="ECO:0000313" key="7">
    <source>
        <dbReference type="EMBL" id="TDT17897.1"/>
    </source>
</evidence>
<dbReference type="InterPro" id="IPR006059">
    <property type="entry name" value="SBP"/>
</dbReference>
<evidence type="ECO:0000256" key="4">
    <source>
        <dbReference type="ARBA" id="ARBA00022729"/>
    </source>
</evidence>
<dbReference type="RefSeq" id="WP_133870150.1">
    <property type="nucleotide sequence ID" value="NZ_SOAU01000001.1"/>
</dbReference>
<dbReference type="PANTHER" id="PTHR43649:SF31">
    <property type="entry name" value="SN-GLYCEROL-3-PHOSPHATE-BINDING PERIPLASMIC PROTEIN UGPB"/>
    <property type="match status" value="1"/>
</dbReference>
<name>A0A4R7I2R1_9ACTN</name>
<feature type="compositionally biased region" description="Low complexity" evidence="5">
    <location>
        <begin position="42"/>
        <end position="53"/>
    </location>
</feature>